<comment type="caution">
    <text evidence="1">The sequence shown here is derived from an EMBL/GenBank/DDBJ whole genome shotgun (WGS) entry which is preliminary data.</text>
</comment>
<dbReference type="Proteomes" id="UP001432322">
    <property type="component" value="Unassembled WGS sequence"/>
</dbReference>
<evidence type="ECO:0000313" key="2">
    <source>
        <dbReference type="Proteomes" id="UP001432322"/>
    </source>
</evidence>
<protein>
    <submittedName>
        <fullName evidence="1">Uncharacterized protein</fullName>
    </submittedName>
</protein>
<reference evidence="1" key="1">
    <citation type="submission" date="2023-10" db="EMBL/GenBank/DDBJ databases">
        <title>Genome assembly of Pristionchus species.</title>
        <authorList>
            <person name="Yoshida K."/>
            <person name="Sommer R.J."/>
        </authorList>
    </citation>
    <scope>NUCLEOTIDE SEQUENCE</scope>
    <source>
        <strain evidence="1">RS5133</strain>
    </source>
</reference>
<keyword evidence="2" id="KW-1185">Reference proteome</keyword>
<feature type="non-terminal residue" evidence="1">
    <location>
        <position position="155"/>
    </location>
</feature>
<evidence type="ECO:0000313" key="1">
    <source>
        <dbReference type="EMBL" id="GMT09108.1"/>
    </source>
</evidence>
<name>A0AAV5UQZ0_9BILA</name>
<proteinExistence type="predicted"/>
<dbReference type="AlphaFoldDB" id="A0AAV5UQZ0"/>
<accession>A0AAV5UQZ0</accession>
<dbReference type="EMBL" id="BTSY01000001">
    <property type="protein sequence ID" value="GMT09108.1"/>
    <property type="molecule type" value="Genomic_DNA"/>
</dbReference>
<sequence length="155" mass="17228">MNDSHCSLIFDRCSRVEELLIRNGRTNPNGLGFGDCLLLLLQENRCVVHFLINPSSSESKRPLGDYHFTLLLFEDGFEVDNSDVESLRGRLSLCDVRLRETEFDLARAGQDSIVAVVVHFEDGIDRCELGGSSAQSKFALLIGVALIEEIIRVGT</sequence>
<gene>
    <name evidence="1" type="ORF">PFISCL1PPCAC_405</name>
</gene>
<organism evidence="1 2">
    <name type="scientific">Pristionchus fissidentatus</name>
    <dbReference type="NCBI Taxonomy" id="1538716"/>
    <lineage>
        <taxon>Eukaryota</taxon>
        <taxon>Metazoa</taxon>
        <taxon>Ecdysozoa</taxon>
        <taxon>Nematoda</taxon>
        <taxon>Chromadorea</taxon>
        <taxon>Rhabditida</taxon>
        <taxon>Rhabditina</taxon>
        <taxon>Diplogasteromorpha</taxon>
        <taxon>Diplogasteroidea</taxon>
        <taxon>Neodiplogasteridae</taxon>
        <taxon>Pristionchus</taxon>
    </lineage>
</organism>